<reference evidence="2" key="1">
    <citation type="journal article" date="2014" name="Front. Microbiol.">
        <title>High frequency of phylogenetically diverse reductive dehalogenase-homologous genes in deep subseafloor sedimentary metagenomes.</title>
        <authorList>
            <person name="Kawai M."/>
            <person name="Futagami T."/>
            <person name="Toyoda A."/>
            <person name="Takaki Y."/>
            <person name="Nishi S."/>
            <person name="Hori S."/>
            <person name="Arai W."/>
            <person name="Tsubouchi T."/>
            <person name="Morono Y."/>
            <person name="Uchiyama I."/>
            <person name="Ito T."/>
            <person name="Fujiyama A."/>
            <person name="Inagaki F."/>
            <person name="Takami H."/>
        </authorList>
    </citation>
    <scope>NUCLEOTIDE SEQUENCE</scope>
    <source>
        <strain evidence="2">Expedition CK06-06</strain>
    </source>
</reference>
<accession>X0WCX1</accession>
<keyword evidence="1" id="KW-0812">Transmembrane</keyword>
<feature type="transmembrane region" description="Helical" evidence="1">
    <location>
        <begin position="84"/>
        <end position="104"/>
    </location>
</feature>
<feature type="transmembrane region" description="Helical" evidence="1">
    <location>
        <begin position="138"/>
        <end position="155"/>
    </location>
</feature>
<dbReference type="PANTHER" id="PTHR38434:SF1">
    <property type="entry name" value="BLL2549 PROTEIN"/>
    <property type="match status" value="1"/>
</dbReference>
<evidence type="ECO:0008006" key="3">
    <source>
        <dbReference type="Google" id="ProtNLM"/>
    </source>
</evidence>
<dbReference type="AlphaFoldDB" id="X0WCX1"/>
<dbReference type="Pfam" id="PF10101">
    <property type="entry name" value="DUF2339"/>
    <property type="match status" value="1"/>
</dbReference>
<keyword evidence="1" id="KW-0472">Membrane</keyword>
<sequence>LGAGLSVAALFWVAELYRRSAALTGALSLLGERSERDVLSTPMLLTAHGIAILLLTLEANDFFSLRVGAADLPGWMKPADARGMSFSVIWTLYAIGMVVAGFVREVRPIRLMALLVLTGTVVKVFLLDLGFLEGLYRVLSFFVLGVMLVGVSFLYQRFRHVLVAREAQGAPPDRSEHA</sequence>
<dbReference type="InterPro" id="IPR019286">
    <property type="entry name" value="DUF2339_TM"/>
</dbReference>
<dbReference type="PANTHER" id="PTHR38434">
    <property type="entry name" value="BLL2549 PROTEIN"/>
    <property type="match status" value="1"/>
</dbReference>
<dbReference type="EMBL" id="BARS01046320">
    <property type="protein sequence ID" value="GAG28824.1"/>
    <property type="molecule type" value="Genomic_DNA"/>
</dbReference>
<evidence type="ECO:0000313" key="2">
    <source>
        <dbReference type="EMBL" id="GAG28824.1"/>
    </source>
</evidence>
<evidence type="ECO:0000256" key="1">
    <source>
        <dbReference type="SAM" id="Phobius"/>
    </source>
</evidence>
<organism evidence="2">
    <name type="scientific">marine sediment metagenome</name>
    <dbReference type="NCBI Taxonomy" id="412755"/>
    <lineage>
        <taxon>unclassified sequences</taxon>
        <taxon>metagenomes</taxon>
        <taxon>ecological metagenomes</taxon>
    </lineage>
</organism>
<comment type="caution">
    <text evidence="2">The sequence shown here is derived from an EMBL/GenBank/DDBJ whole genome shotgun (WGS) entry which is preliminary data.</text>
</comment>
<gene>
    <name evidence="2" type="ORF">S01H1_69735</name>
</gene>
<protein>
    <recommendedName>
        <fullName evidence="3">DUF2339 domain-containing protein</fullName>
    </recommendedName>
</protein>
<name>X0WCX1_9ZZZZ</name>
<keyword evidence="1" id="KW-1133">Transmembrane helix</keyword>
<proteinExistence type="predicted"/>
<feature type="non-terminal residue" evidence="2">
    <location>
        <position position="1"/>
    </location>
</feature>
<feature type="transmembrane region" description="Helical" evidence="1">
    <location>
        <begin position="111"/>
        <end position="132"/>
    </location>
</feature>